<protein>
    <submittedName>
        <fullName evidence="2">Uncharacterized protein</fullName>
    </submittedName>
</protein>
<reference evidence="2 3" key="1">
    <citation type="submission" date="2014-02" db="EMBL/GenBank/DDBJ databases">
        <title>The small core and large imbalanced accessory genome model reveals a collaborative survival strategy of Sorangium cellulosum strains in nature.</title>
        <authorList>
            <person name="Han K."/>
            <person name="Peng R."/>
            <person name="Blom J."/>
            <person name="Li Y.-Z."/>
        </authorList>
    </citation>
    <scope>NUCLEOTIDE SEQUENCE [LARGE SCALE GENOMIC DNA]</scope>
    <source>
        <strain evidence="2 3">So0008-312</strain>
    </source>
</reference>
<evidence type="ECO:0000313" key="2">
    <source>
        <dbReference type="EMBL" id="KYF65900.1"/>
    </source>
</evidence>
<feature type="region of interest" description="Disordered" evidence="1">
    <location>
        <begin position="82"/>
        <end position="106"/>
    </location>
</feature>
<evidence type="ECO:0000313" key="3">
    <source>
        <dbReference type="Proteomes" id="UP000075260"/>
    </source>
</evidence>
<gene>
    <name evidence="2" type="ORF">BE15_23435</name>
</gene>
<evidence type="ECO:0000256" key="1">
    <source>
        <dbReference type="SAM" id="MobiDB-lite"/>
    </source>
</evidence>
<dbReference type="AlphaFoldDB" id="A0A150QD60"/>
<name>A0A150QD60_SORCE</name>
<proteinExistence type="predicted"/>
<accession>A0A150QD60</accession>
<dbReference type="SUPFAM" id="SSF57997">
    <property type="entry name" value="Tropomyosin"/>
    <property type="match status" value="1"/>
</dbReference>
<sequence length="411" mass="42319">MASVLPVGSTEGGLGWIEPICGCAFGRMHGRPLLSRYASTSASSAPRSGVGAAAAPAEVEAHAGELGAFVVHVAEPVSVASDGGSRALGPVPSRTQRRTWSRVGGRSSPCGGAVRGAMVRALALFSVGFRFILACAGTTVVGAVDRGGLIRDAGRAVGSRSARWDSCSQRRGSSATPSGSVYSTGGTCFRPRPELRLGLQGGVPPGSEAKLAAARRFGAVARRFGAAARRFGAAARRFGAAARRFGAAARRFGAAARRFGAAARRFGAAARRFGAAARRFGAAARRFGAAARRFGAAARRFGAAARRFGAAARRFGAAARRFGAAARRFGAAARRFGAAARRFGAAARRFGAAARRFGAAARRFGAAARRFGAAARRFGAAARRWFLFSRGVPGTLRPAIELRLAGFTALS</sequence>
<dbReference type="Proteomes" id="UP000075260">
    <property type="component" value="Unassembled WGS sequence"/>
</dbReference>
<organism evidence="2 3">
    <name type="scientific">Sorangium cellulosum</name>
    <name type="common">Polyangium cellulosum</name>
    <dbReference type="NCBI Taxonomy" id="56"/>
    <lineage>
        <taxon>Bacteria</taxon>
        <taxon>Pseudomonadati</taxon>
        <taxon>Myxococcota</taxon>
        <taxon>Polyangia</taxon>
        <taxon>Polyangiales</taxon>
        <taxon>Polyangiaceae</taxon>
        <taxon>Sorangium</taxon>
    </lineage>
</organism>
<dbReference type="EMBL" id="JEMA01000789">
    <property type="protein sequence ID" value="KYF65900.1"/>
    <property type="molecule type" value="Genomic_DNA"/>
</dbReference>
<comment type="caution">
    <text evidence="2">The sequence shown here is derived from an EMBL/GenBank/DDBJ whole genome shotgun (WGS) entry which is preliminary data.</text>
</comment>